<feature type="compositionally biased region" description="Basic and acidic residues" evidence="1">
    <location>
        <begin position="9"/>
        <end position="20"/>
    </location>
</feature>
<dbReference type="EMBL" id="JAWJWE010000038">
    <property type="protein sequence ID" value="KAK6622884.1"/>
    <property type="molecule type" value="Genomic_DNA"/>
</dbReference>
<evidence type="ECO:0000256" key="1">
    <source>
        <dbReference type="SAM" id="MobiDB-lite"/>
    </source>
</evidence>
<organism evidence="2 3">
    <name type="scientific">Polyplax serrata</name>
    <name type="common">Common mouse louse</name>
    <dbReference type="NCBI Taxonomy" id="468196"/>
    <lineage>
        <taxon>Eukaryota</taxon>
        <taxon>Metazoa</taxon>
        <taxon>Ecdysozoa</taxon>
        <taxon>Arthropoda</taxon>
        <taxon>Hexapoda</taxon>
        <taxon>Insecta</taxon>
        <taxon>Pterygota</taxon>
        <taxon>Neoptera</taxon>
        <taxon>Paraneoptera</taxon>
        <taxon>Psocodea</taxon>
        <taxon>Troctomorpha</taxon>
        <taxon>Phthiraptera</taxon>
        <taxon>Anoplura</taxon>
        <taxon>Polyplacidae</taxon>
        <taxon>Polyplax</taxon>
    </lineage>
</organism>
<evidence type="ECO:0000313" key="3">
    <source>
        <dbReference type="Proteomes" id="UP001372834"/>
    </source>
</evidence>
<reference evidence="2 3" key="1">
    <citation type="submission" date="2023-10" db="EMBL/GenBank/DDBJ databases">
        <title>Genomes of two closely related lineages of the louse Polyplax serrata with different host specificities.</title>
        <authorList>
            <person name="Martinu J."/>
            <person name="Tarabai H."/>
            <person name="Stefka J."/>
            <person name="Hypsa V."/>
        </authorList>
    </citation>
    <scope>NUCLEOTIDE SEQUENCE [LARGE SCALE GENOMIC DNA]</scope>
    <source>
        <strain evidence="2">HR10_N</strain>
    </source>
</reference>
<accession>A0AAN8P6B8</accession>
<dbReference type="Proteomes" id="UP001372834">
    <property type="component" value="Unassembled WGS sequence"/>
</dbReference>
<protein>
    <submittedName>
        <fullName evidence="2">Uncharacterized protein</fullName>
    </submittedName>
</protein>
<evidence type="ECO:0000313" key="2">
    <source>
        <dbReference type="EMBL" id="KAK6622884.1"/>
    </source>
</evidence>
<feature type="compositionally biased region" description="Acidic residues" evidence="1">
    <location>
        <begin position="45"/>
        <end position="56"/>
    </location>
</feature>
<feature type="region of interest" description="Disordered" evidence="1">
    <location>
        <begin position="1"/>
        <end position="56"/>
    </location>
</feature>
<sequence>MNASGTPRGKREREEDCDGRKRLKKTCQENKGLLSPKHPDGMEYPPEDGDAGEEEEEEVILSIDLVHTSRLIYYGNDIADEGTSRTRSLATKSVSLNFSFCLPV</sequence>
<comment type="caution">
    <text evidence="2">The sequence shown here is derived from an EMBL/GenBank/DDBJ whole genome shotgun (WGS) entry which is preliminary data.</text>
</comment>
<name>A0AAN8P6B8_POLSC</name>
<dbReference type="AlphaFoldDB" id="A0AAN8P6B8"/>
<proteinExistence type="predicted"/>
<gene>
    <name evidence="2" type="ORF">RUM43_008735</name>
</gene>